<evidence type="ECO:0000256" key="1">
    <source>
        <dbReference type="SAM" id="SignalP"/>
    </source>
</evidence>
<dbReference type="Gene3D" id="3.40.30.10">
    <property type="entry name" value="Glutaredoxin"/>
    <property type="match status" value="2"/>
</dbReference>
<dbReference type="OrthoDB" id="10264505at2759"/>
<dbReference type="GO" id="GO:0034976">
    <property type="term" value="P:response to endoplasmic reticulum stress"/>
    <property type="evidence" value="ECO:0007669"/>
    <property type="project" value="TreeGrafter"/>
</dbReference>
<dbReference type="PANTHER" id="PTHR45815:SF3">
    <property type="entry name" value="PROTEIN DISULFIDE-ISOMERASE A6"/>
    <property type="match status" value="1"/>
</dbReference>
<gene>
    <name evidence="3" type="ORF">BRENAR_LOCUS2402</name>
</gene>
<organism evidence="3 4">
    <name type="scientific">Brettanomyces naardenensis</name>
    <name type="common">Yeast</name>
    <dbReference type="NCBI Taxonomy" id="13370"/>
    <lineage>
        <taxon>Eukaryota</taxon>
        <taxon>Fungi</taxon>
        <taxon>Dikarya</taxon>
        <taxon>Ascomycota</taxon>
        <taxon>Saccharomycotina</taxon>
        <taxon>Pichiomycetes</taxon>
        <taxon>Pichiales</taxon>
        <taxon>Pichiaceae</taxon>
        <taxon>Brettanomyces</taxon>
    </lineage>
</organism>
<feature type="domain" description="Thioredoxin" evidence="2">
    <location>
        <begin position="15"/>
        <end position="147"/>
    </location>
</feature>
<evidence type="ECO:0000313" key="4">
    <source>
        <dbReference type="Proteomes" id="UP000290900"/>
    </source>
</evidence>
<keyword evidence="1" id="KW-0732">Signal</keyword>
<evidence type="ECO:0000313" key="3">
    <source>
        <dbReference type="EMBL" id="VEU21669.1"/>
    </source>
</evidence>
<proteinExistence type="predicted"/>
<dbReference type="InParanoid" id="A0A448YL47"/>
<name>A0A448YL47_BRENA</name>
<dbReference type="SUPFAM" id="SSF52833">
    <property type="entry name" value="Thioredoxin-like"/>
    <property type="match status" value="1"/>
</dbReference>
<feature type="chain" id="PRO_5019252883" evidence="1">
    <location>
        <begin position="18"/>
        <end position="310"/>
    </location>
</feature>
<dbReference type="FunCoup" id="A0A448YL47">
    <property type="interactions" value="203"/>
</dbReference>
<dbReference type="Proteomes" id="UP000290900">
    <property type="component" value="Unassembled WGS sequence"/>
</dbReference>
<dbReference type="Pfam" id="PF00085">
    <property type="entry name" value="Thioredoxin"/>
    <property type="match status" value="1"/>
</dbReference>
<reference evidence="3 4" key="1">
    <citation type="submission" date="2018-12" db="EMBL/GenBank/DDBJ databases">
        <authorList>
            <person name="Tiukova I."/>
            <person name="Dainat J."/>
        </authorList>
    </citation>
    <scope>NUCLEOTIDE SEQUENCE [LARGE SCALE GENOMIC DNA]</scope>
</reference>
<keyword evidence="4" id="KW-1185">Reference proteome</keyword>
<sequence length="310" mass="34627">MFSFFKILFIFIAFCSAQPELPNFYTKAKYITELTPKNFDDVVLNTNHTTVVEFYAPWCQYCMQFKNDFKKASKAASEFVQFAAVDCDKAANKPLCGKYKIEALPTVLIFRAPKFTGHGKPRKHSTEVYGGERKAKPLVDLLKGRVKNYAKRVTGGKLDEFLDVTESPLNRTLLISDKTSLSPVFKSLSIDFLGTVDFGHISLQPEGAREGIAKSISSLKDNFTAPILLSISKEEGINVFEGDMRNKVEMSKFIARYGEPVDGPLSERGRIMKGLNSGKLSSFKQYYKDLAKKAKEAGNAPVSPPLKDEL</sequence>
<dbReference type="InterPro" id="IPR036249">
    <property type="entry name" value="Thioredoxin-like_sf"/>
</dbReference>
<dbReference type="GO" id="GO:0005788">
    <property type="term" value="C:endoplasmic reticulum lumen"/>
    <property type="evidence" value="ECO:0007669"/>
    <property type="project" value="TreeGrafter"/>
</dbReference>
<evidence type="ECO:0000259" key="2">
    <source>
        <dbReference type="PROSITE" id="PS51352"/>
    </source>
</evidence>
<dbReference type="PANTHER" id="PTHR45815">
    <property type="entry name" value="PROTEIN DISULFIDE-ISOMERASE A6"/>
    <property type="match status" value="1"/>
</dbReference>
<dbReference type="AlphaFoldDB" id="A0A448YL47"/>
<protein>
    <submittedName>
        <fullName evidence="3">DEKNAAC102698</fullName>
    </submittedName>
</protein>
<dbReference type="InterPro" id="IPR013766">
    <property type="entry name" value="Thioredoxin_domain"/>
</dbReference>
<accession>A0A448YL47</accession>
<dbReference type="PROSITE" id="PS51352">
    <property type="entry name" value="THIOREDOXIN_2"/>
    <property type="match status" value="1"/>
</dbReference>
<feature type="signal peptide" evidence="1">
    <location>
        <begin position="1"/>
        <end position="17"/>
    </location>
</feature>
<dbReference type="STRING" id="13370.A0A448YL47"/>
<dbReference type="GO" id="GO:0015035">
    <property type="term" value="F:protein-disulfide reductase activity"/>
    <property type="evidence" value="ECO:0007669"/>
    <property type="project" value="TreeGrafter"/>
</dbReference>
<dbReference type="EMBL" id="CAACVR010000012">
    <property type="protein sequence ID" value="VEU21669.1"/>
    <property type="molecule type" value="Genomic_DNA"/>
</dbReference>